<accession>A0A2V1DFY9</accession>
<dbReference type="AlphaFoldDB" id="A0A2V1DFY9"/>
<dbReference type="Gene3D" id="3.40.50.720">
    <property type="entry name" value="NAD(P)-binding Rossmann-like Domain"/>
    <property type="match status" value="1"/>
</dbReference>
<dbReference type="OrthoDB" id="10257049at2759"/>
<evidence type="ECO:0000256" key="3">
    <source>
        <dbReference type="ARBA" id="ARBA00023002"/>
    </source>
</evidence>
<dbReference type="SMART" id="SM00829">
    <property type="entry name" value="PKS_ER"/>
    <property type="match status" value="1"/>
</dbReference>
<sequence length="391" mass="42326">MTETLTLSRPTFRGLLRRLRGHSRATLVAPVEEKSIEAADVARNEPIVEKSPNTTVQSALLVVSKGTYSLDTNHPRPTILHDNEVIIRTKAVGLNPIDWKSVAYNFCLPSYPWVIGRELSGIVTEVGSAVSDIAIGDEVWTSTYYRDSRAGCFQEYVAVPGHTVMPIPSRVDTDEAPCLGVAGLTAAMTLWRWLNVPCPLQLQPEAHGDEEWLLIWGGSTVTGQFATQLAVLSGLKVITVTSSKTERLSRSLGATHVVTRDGKTDDEIVEGIRLAVGDKITRAIDLVGPKTAGLALRAVSSQSPVSLAPLAMIAADQEVGSNVTVHTVEMKQFVLDSSCRKYAQWLNALVGEGRIVFPELRKIDGGLAAIVDGLDVLRQGDMSGKKLVIRL</sequence>
<comment type="subunit">
    <text evidence="2">Monomer.</text>
</comment>
<name>A0A2V1DFY9_9PLEO</name>
<organism evidence="5 6">
    <name type="scientific">Periconia macrospinosa</name>
    <dbReference type="NCBI Taxonomy" id="97972"/>
    <lineage>
        <taxon>Eukaryota</taxon>
        <taxon>Fungi</taxon>
        <taxon>Dikarya</taxon>
        <taxon>Ascomycota</taxon>
        <taxon>Pezizomycotina</taxon>
        <taxon>Dothideomycetes</taxon>
        <taxon>Pleosporomycetidae</taxon>
        <taxon>Pleosporales</taxon>
        <taxon>Massarineae</taxon>
        <taxon>Periconiaceae</taxon>
        <taxon>Periconia</taxon>
    </lineage>
</organism>
<gene>
    <name evidence="5" type="ORF">DM02DRAFT_688732</name>
</gene>
<dbReference type="InterPro" id="IPR011032">
    <property type="entry name" value="GroES-like_sf"/>
</dbReference>
<dbReference type="Proteomes" id="UP000244855">
    <property type="component" value="Unassembled WGS sequence"/>
</dbReference>
<evidence type="ECO:0000313" key="5">
    <source>
        <dbReference type="EMBL" id="PVH96034.1"/>
    </source>
</evidence>
<dbReference type="InterPro" id="IPR036291">
    <property type="entry name" value="NAD(P)-bd_dom_sf"/>
</dbReference>
<evidence type="ECO:0000313" key="6">
    <source>
        <dbReference type="Proteomes" id="UP000244855"/>
    </source>
</evidence>
<dbReference type="Pfam" id="PF08240">
    <property type="entry name" value="ADH_N"/>
    <property type="match status" value="1"/>
</dbReference>
<dbReference type="PANTHER" id="PTHR45348:SF2">
    <property type="entry name" value="ZINC-TYPE ALCOHOL DEHYDROGENASE-LIKE PROTEIN C2E1P3.01"/>
    <property type="match status" value="1"/>
</dbReference>
<comment type="similarity">
    <text evidence="1">Belongs to the zinc-containing alcohol dehydrogenase family.</text>
</comment>
<dbReference type="InterPro" id="IPR013154">
    <property type="entry name" value="ADH-like_N"/>
</dbReference>
<keyword evidence="6" id="KW-1185">Reference proteome</keyword>
<proteinExistence type="inferred from homology"/>
<dbReference type="InterPro" id="IPR020843">
    <property type="entry name" value="ER"/>
</dbReference>
<dbReference type="Pfam" id="PF00107">
    <property type="entry name" value="ADH_zinc_N"/>
    <property type="match status" value="1"/>
</dbReference>
<dbReference type="GO" id="GO:0016651">
    <property type="term" value="F:oxidoreductase activity, acting on NAD(P)H"/>
    <property type="evidence" value="ECO:0007669"/>
    <property type="project" value="InterPro"/>
</dbReference>
<dbReference type="InterPro" id="IPR047122">
    <property type="entry name" value="Trans-enoyl_RdTase-like"/>
</dbReference>
<keyword evidence="3" id="KW-0560">Oxidoreductase</keyword>
<dbReference type="SUPFAM" id="SSF51735">
    <property type="entry name" value="NAD(P)-binding Rossmann-fold domains"/>
    <property type="match status" value="1"/>
</dbReference>
<dbReference type="PANTHER" id="PTHR45348">
    <property type="entry name" value="HYPOTHETICAL OXIDOREDUCTASE (EUROFUNG)"/>
    <property type="match status" value="1"/>
</dbReference>
<dbReference type="STRING" id="97972.A0A2V1DFY9"/>
<dbReference type="EMBL" id="KZ805476">
    <property type="protein sequence ID" value="PVH96034.1"/>
    <property type="molecule type" value="Genomic_DNA"/>
</dbReference>
<dbReference type="Gene3D" id="3.90.180.10">
    <property type="entry name" value="Medium-chain alcohol dehydrogenases, catalytic domain"/>
    <property type="match status" value="1"/>
</dbReference>
<dbReference type="CDD" id="cd08249">
    <property type="entry name" value="enoyl_reductase_like"/>
    <property type="match status" value="1"/>
</dbReference>
<evidence type="ECO:0000256" key="2">
    <source>
        <dbReference type="ARBA" id="ARBA00011245"/>
    </source>
</evidence>
<protein>
    <submittedName>
        <fullName evidence="5">GroES-like protein</fullName>
    </submittedName>
</protein>
<dbReference type="SUPFAM" id="SSF50129">
    <property type="entry name" value="GroES-like"/>
    <property type="match status" value="1"/>
</dbReference>
<reference evidence="5 6" key="1">
    <citation type="journal article" date="2018" name="Sci. Rep.">
        <title>Comparative genomics provides insights into the lifestyle and reveals functional heterogeneity of dark septate endophytic fungi.</title>
        <authorList>
            <person name="Knapp D.G."/>
            <person name="Nemeth J.B."/>
            <person name="Barry K."/>
            <person name="Hainaut M."/>
            <person name="Henrissat B."/>
            <person name="Johnson J."/>
            <person name="Kuo A."/>
            <person name="Lim J.H.P."/>
            <person name="Lipzen A."/>
            <person name="Nolan M."/>
            <person name="Ohm R.A."/>
            <person name="Tamas L."/>
            <person name="Grigoriev I.V."/>
            <person name="Spatafora J.W."/>
            <person name="Nagy L.G."/>
            <person name="Kovacs G.M."/>
        </authorList>
    </citation>
    <scope>NUCLEOTIDE SEQUENCE [LARGE SCALE GENOMIC DNA]</scope>
    <source>
        <strain evidence="5 6">DSE2036</strain>
    </source>
</reference>
<evidence type="ECO:0000259" key="4">
    <source>
        <dbReference type="SMART" id="SM00829"/>
    </source>
</evidence>
<dbReference type="InterPro" id="IPR013149">
    <property type="entry name" value="ADH-like_C"/>
</dbReference>
<feature type="domain" description="Enoyl reductase (ER)" evidence="4">
    <location>
        <begin position="66"/>
        <end position="388"/>
    </location>
</feature>
<evidence type="ECO:0000256" key="1">
    <source>
        <dbReference type="ARBA" id="ARBA00008072"/>
    </source>
</evidence>